<gene>
    <name evidence="1" type="ORF">NQ318_003504</name>
</gene>
<reference evidence="1" key="1">
    <citation type="journal article" date="2023" name="Insect Mol. Biol.">
        <title>Genome sequencing provides insights into the evolution of gene families encoding plant cell wall-degrading enzymes in longhorned beetles.</title>
        <authorList>
            <person name="Shin N.R."/>
            <person name="Okamura Y."/>
            <person name="Kirsch R."/>
            <person name="Pauchet Y."/>
        </authorList>
    </citation>
    <scope>NUCLEOTIDE SEQUENCE</scope>
    <source>
        <strain evidence="1">AMC_N1</strain>
    </source>
</reference>
<dbReference type="Proteomes" id="UP001162162">
    <property type="component" value="Unassembled WGS sequence"/>
</dbReference>
<comment type="caution">
    <text evidence="1">The sequence shown here is derived from an EMBL/GenBank/DDBJ whole genome shotgun (WGS) entry which is preliminary data.</text>
</comment>
<evidence type="ECO:0000313" key="1">
    <source>
        <dbReference type="EMBL" id="KAJ8955406.1"/>
    </source>
</evidence>
<keyword evidence="2" id="KW-1185">Reference proteome</keyword>
<proteinExistence type="predicted"/>
<name>A0AAV8YV94_9CUCU</name>
<dbReference type="AlphaFoldDB" id="A0AAV8YV94"/>
<protein>
    <submittedName>
        <fullName evidence="1">Uncharacterized protein</fullName>
    </submittedName>
</protein>
<sequence>MDEYVASLHLPTFDAHLTELTDEQANNEYKALCGWVAVANLKEAAIAATTLDQSKSIDIALITAKFEDDRPVASYRSCALLKSGNTLMNMAIGC</sequence>
<evidence type="ECO:0000313" key="2">
    <source>
        <dbReference type="Proteomes" id="UP001162162"/>
    </source>
</evidence>
<organism evidence="1 2">
    <name type="scientific">Aromia moschata</name>
    <dbReference type="NCBI Taxonomy" id="1265417"/>
    <lineage>
        <taxon>Eukaryota</taxon>
        <taxon>Metazoa</taxon>
        <taxon>Ecdysozoa</taxon>
        <taxon>Arthropoda</taxon>
        <taxon>Hexapoda</taxon>
        <taxon>Insecta</taxon>
        <taxon>Pterygota</taxon>
        <taxon>Neoptera</taxon>
        <taxon>Endopterygota</taxon>
        <taxon>Coleoptera</taxon>
        <taxon>Polyphaga</taxon>
        <taxon>Cucujiformia</taxon>
        <taxon>Chrysomeloidea</taxon>
        <taxon>Cerambycidae</taxon>
        <taxon>Cerambycinae</taxon>
        <taxon>Callichromatini</taxon>
        <taxon>Aromia</taxon>
    </lineage>
</organism>
<accession>A0AAV8YV94</accession>
<dbReference type="EMBL" id="JAPWTK010000038">
    <property type="protein sequence ID" value="KAJ8955406.1"/>
    <property type="molecule type" value="Genomic_DNA"/>
</dbReference>